<organism evidence="3 4">
    <name type="scientific">Streptomyces desertarenae</name>
    <dbReference type="NCBI Taxonomy" id="2666184"/>
    <lineage>
        <taxon>Bacteria</taxon>
        <taxon>Bacillati</taxon>
        <taxon>Actinomycetota</taxon>
        <taxon>Actinomycetes</taxon>
        <taxon>Kitasatosporales</taxon>
        <taxon>Streptomycetaceae</taxon>
        <taxon>Streptomyces</taxon>
    </lineage>
</organism>
<keyword evidence="2" id="KW-1133">Transmembrane helix</keyword>
<proteinExistence type="predicted"/>
<dbReference type="Proteomes" id="UP001597365">
    <property type="component" value="Unassembled WGS sequence"/>
</dbReference>
<dbReference type="EMBL" id="JBHUFU010000007">
    <property type="protein sequence ID" value="MFD1830727.1"/>
    <property type="molecule type" value="Genomic_DNA"/>
</dbReference>
<dbReference type="RefSeq" id="WP_380899934.1">
    <property type="nucleotide sequence ID" value="NZ_JBHUFU010000007.1"/>
</dbReference>
<comment type="caution">
    <text evidence="3">The sequence shown here is derived from an EMBL/GenBank/DDBJ whole genome shotgun (WGS) entry which is preliminary data.</text>
</comment>
<evidence type="ECO:0000313" key="3">
    <source>
        <dbReference type="EMBL" id="MFD1830727.1"/>
    </source>
</evidence>
<dbReference type="Gene3D" id="1.25.40.10">
    <property type="entry name" value="Tetratricopeptide repeat domain"/>
    <property type="match status" value="1"/>
</dbReference>
<evidence type="ECO:0000313" key="4">
    <source>
        <dbReference type="Proteomes" id="UP001597365"/>
    </source>
</evidence>
<evidence type="ECO:0000256" key="1">
    <source>
        <dbReference type="SAM" id="MobiDB-lite"/>
    </source>
</evidence>
<sequence length="494" mass="52119">MAHPTHAAPESGPPGPRPHDPPAAALGNASLLGVGYLLLGRRRLAVAAAAVTAVLVCVLFRVARPWCEAVLLLWWVAVTAHGWFLAGGRGGRGGRGGGGAARGRRAAALGAACLVLLPAGFWRFDAAGIERDVAEAHGRGDCSRVLAAQDAVRLPHRVAGAPLTARGDGLAEVCDRLEGAGARLGLELDDGTRAADTTEAAKVARNLKESFDVLASALAEPGNEKAVRATLERFLGALPADGHCRTVTVTDWLRGRHPGQEALDRYAGAVERAVARTAPAALAGCGDDLADAGQWEEARNHYRRLLDRYPGDEHADRARKGVARATRAIELANVTRLLAGPGDEQSEYCSAPAKYSGAAPYRKGRANRALFSGPTEYTDRLPDEWQTAAPADAVLVVCVEQPEFGTPVRTCPYEREPSGSTRNVTFHKIAVPVRAYELRTGKPVADRTLEIGGTSCPAVITYYTVGDHDSGPPDQYVSPSDADVRAAFGPLVGR</sequence>
<keyword evidence="2" id="KW-0812">Transmembrane</keyword>
<evidence type="ECO:0000256" key="2">
    <source>
        <dbReference type="SAM" id="Phobius"/>
    </source>
</evidence>
<dbReference type="InterPro" id="IPR011990">
    <property type="entry name" value="TPR-like_helical_dom_sf"/>
</dbReference>
<feature type="transmembrane region" description="Helical" evidence="2">
    <location>
        <begin position="69"/>
        <end position="86"/>
    </location>
</feature>
<feature type="transmembrane region" description="Helical" evidence="2">
    <location>
        <begin position="44"/>
        <end position="63"/>
    </location>
</feature>
<accession>A0ABW4PIZ9</accession>
<keyword evidence="2" id="KW-0472">Membrane</keyword>
<keyword evidence="4" id="KW-1185">Reference proteome</keyword>
<protein>
    <submittedName>
        <fullName evidence="3">Tol-pal system YbgF family protein</fullName>
    </submittedName>
</protein>
<reference evidence="4" key="1">
    <citation type="journal article" date="2019" name="Int. J. Syst. Evol. Microbiol.">
        <title>The Global Catalogue of Microorganisms (GCM) 10K type strain sequencing project: providing services to taxonomists for standard genome sequencing and annotation.</title>
        <authorList>
            <consortium name="The Broad Institute Genomics Platform"/>
            <consortium name="The Broad Institute Genome Sequencing Center for Infectious Disease"/>
            <person name="Wu L."/>
            <person name="Ma J."/>
        </authorList>
    </citation>
    <scope>NUCLEOTIDE SEQUENCE [LARGE SCALE GENOMIC DNA]</scope>
    <source>
        <strain evidence="4">CGMCC 4.7455</strain>
    </source>
</reference>
<feature type="region of interest" description="Disordered" evidence="1">
    <location>
        <begin position="1"/>
        <end position="22"/>
    </location>
</feature>
<name>A0ABW4PIZ9_9ACTN</name>
<gene>
    <name evidence="3" type="ORF">ACFSJS_13730</name>
</gene>